<evidence type="ECO:0000313" key="4">
    <source>
        <dbReference type="Proteomes" id="UP001301350"/>
    </source>
</evidence>
<dbReference type="InterPro" id="IPR004274">
    <property type="entry name" value="FCP1_dom"/>
</dbReference>
<comment type="similarity">
    <text evidence="1">Belongs to the TIM50 family.</text>
</comment>
<comment type="subunit">
    <text evidence="1">Component of the TIM23 complex.</text>
</comment>
<dbReference type="Gene3D" id="3.40.50.1000">
    <property type="entry name" value="HAD superfamily/HAD-like"/>
    <property type="match status" value="1"/>
</dbReference>
<dbReference type="PANTHER" id="PTHR12210">
    <property type="entry name" value="DULLARD PROTEIN PHOSPHATASE"/>
    <property type="match status" value="1"/>
</dbReference>
<keyword evidence="1" id="KW-0496">Mitochondrion</keyword>
<keyword evidence="1" id="KW-0813">Transport</keyword>
<dbReference type="GO" id="GO:0005744">
    <property type="term" value="C:TIM23 mitochondrial import inner membrane translocase complex"/>
    <property type="evidence" value="ECO:0007669"/>
    <property type="project" value="UniProtKB-UniRule"/>
</dbReference>
<dbReference type="EMBL" id="JANCYW010000010">
    <property type="protein sequence ID" value="KAK4537010.1"/>
    <property type="molecule type" value="Genomic_DNA"/>
</dbReference>
<comment type="caution">
    <text evidence="3">The sequence shown here is derived from an EMBL/GenBank/DDBJ whole genome shotgun (WGS) entry which is preliminary data.</text>
</comment>
<name>A0AAV9IY38_CYACA</name>
<keyword evidence="1" id="KW-0809">Transit peptide</keyword>
<proteinExistence type="inferred from homology"/>
<dbReference type="Pfam" id="PF03031">
    <property type="entry name" value="NIF"/>
    <property type="match status" value="1"/>
</dbReference>
<protein>
    <recommendedName>
        <fullName evidence="1">Mitochondrial import inner membrane translocase subunit TIM50</fullName>
    </recommendedName>
</protein>
<dbReference type="InterPro" id="IPR050365">
    <property type="entry name" value="TIM50"/>
</dbReference>
<dbReference type="AlphaFoldDB" id="A0AAV9IY38"/>
<sequence>MTGVSVSHRAWTRGKAAAEVHALRLEVERLRRWVREPGARTPKLLVLDLNGLLVVRSPKRPRQPGSTACGKCFVKEPDAESERFYIWCRPHARSFMAYALERFHVGVWSTARRSNVEDVLRALLTESQRQSLAFVLDQSDCERVSGRLAPGHAHKPWMCKNLQRIWQPFGAEGMYHEHNTVLVDDDAYKCVHNPPNTAVMPQPWSHPDRQADDTFLADDGPLRRFLSGLAAHQGSVRDYLVRQNILAVVQRPPDVAEAIGSTTSSDPSDALSALLHHATLNEPVTTPPGSSPTTV</sequence>
<dbReference type="PROSITE" id="PS50969">
    <property type="entry name" value="FCP1"/>
    <property type="match status" value="1"/>
</dbReference>
<accession>A0AAV9IY38</accession>
<dbReference type="Proteomes" id="UP001301350">
    <property type="component" value="Unassembled WGS sequence"/>
</dbReference>
<evidence type="ECO:0000313" key="3">
    <source>
        <dbReference type="EMBL" id="KAK4537010.1"/>
    </source>
</evidence>
<comment type="function">
    <text evidence="1">Essential component of the TIM23 complex, a complex that mediates the translocation of transit peptide-containing proteins across the mitochondrial inner membrane.</text>
</comment>
<keyword evidence="1" id="KW-0811">Translocation</keyword>
<evidence type="ECO:0000256" key="1">
    <source>
        <dbReference type="RuleBase" id="RU365079"/>
    </source>
</evidence>
<keyword evidence="1" id="KW-0653">Protein transport</keyword>
<dbReference type="SMART" id="SM00577">
    <property type="entry name" value="CPDc"/>
    <property type="match status" value="1"/>
</dbReference>
<evidence type="ECO:0000259" key="2">
    <source>
        <dbReference type="PROSITE" id="PS50969"/>
    </source>
</evidence>
<dbReference type="InterPro" id="IPR036412">
    <property type="entry name" value="HAD-like_sf"/>
</dbReference>
<feature type="domain" description="FCP1 homology" evidence="2">
    <location>
        <begin position="38"/>
        <end position="229"/>
    </location>
</feature>
<comment type="subcellular location">
    <subcellularLocation>
        <location evidence="1">Mitochondrion inner membrane</location>
        <topology evidence="1">Single-pass membrane protein</topology>
    </subcellularLocation>
</comment>
<organism evidence="3 4">
    <name type="scientific">Cyanidium caldarium</name>
    <name type="common">Red alga</name>
    <dbReference type="NCBI Taxonomy" id="2771"/>
    <lineage>
        <taxon>Eukaryota</taxon>
        <taxon>Rhodophyta</taxon>
        <taxon>Bangiophyceae</taxon>
        <taxon>Cyanidiales</taxon>
        <taxon>Cyanidiaceae</taxon>
        <taxon>Cyanidium</taxon>
    </lineage>
</organism>
<reference evidence="3 4" key="1">
    <citation type="submission" date="2022-07" db="EMBL/GenBank/DDBJ databases">
        <title>Genome-wide signatures of adaptation to extreme environments.</title>
        <authorList>
            <person name="Cho C.H."/>
            <person name="Yoon H.S."/>
        </authorList>
    </citation>
    <scope>NUCLEOTIDE SEQUENCE [LARGE SCALE GENOMIC DNA]</scope>
    <source>
        <strain evidence="3 4">DBV 063 E5</strain>
    </source>
</reference>
<dbReference type="InterPro" id="IPR023214">
    <property type="entry name" value="HAD_sf"/>
</dbReference>
<keyword evidence="4" id="KW-1185">Reference proteome</keyword>
<dbReference type="SUPFAM" id="SSF56784">
    <property type="entry name" value="HAD-like"/>
    <property type="match status" value="1"/>
</dbReference>
<gene>
    <name evidence="3" type="ORF">CDCA_CDCA10G3035</name>
</gene>
<dbReference type="GO" id="GO:0015031">
    <property type="term" value="P:protein transport"/>
    <property type="evidence" value="ECO:0007669"/>
    <property type="project" value="UniProtKB-KW"/>
</dbReference>